<proteinExistence type="predicted"/>
<reference evidence="2" key="1">
    <citation type="submission" date="2014-09" db="EMBL/GenBank/DDBJ databases">
        <authorList>
            <person name="Magalhaes I.L.F."/>
            <person name="Oliveira U."/>
            <person name="Santos F.R."/>
            <person name="Vidigal T.H.D.A."/>
            <person name="Brescovit A.D."/>
            <person name="Santos A.J."/>
        </authorList>
    </citation>
    <scope>NUCLEOTIDE SEQUENCE</scope>
    <source>
        <tissue evidence="2">Shoot tissue taken approximately 20 cm above the soil surface</tissue>
    </source>
</reference>
<organism evidence="2">
    <name type="scientific">Arundo donax</name>
    <name type="common">Giant reed</name>
    <name type="synonym">Donax arundinaceus</name>
    <dbReference type="NCBI Taxonomy" id="35708"/>
    <lineage>
        <taxon>Eukaryota</taxon>
        <taxon>Viridiplantae</taxon>
        <taxon>Streptophyta</taxon>
        <taxon>Embryophyta</taxon>
        <taxon>Tracheophyta</taxon>
        <taxon>Spermatophyta</taxon>
        <taxon>Magnoliopsida</taxon>
        <taxon>Liliopsida</taxon>
        <taxon>Poales</taxon>
        <taxon>Poaceae</taxon>
        <taxon>PACMAD clade</taxon>
        <taxon>Arundinoideae</taxon>
        <taxon>Arundineae</taxon>
        <taxon>Arundo</taxon>
    </lineage>
</organism>
<name>A0A0A8YE58_ARUDO</name>
<evidence type="ECO:0000256" key="1">
    <source>
        <dbReference type="SAM" id="MobiDB-lite"/>
    </source>
</evidence>
<reference evidence="2" key="2">
    <citation type="journal article" date="2015" name="Data Brief">
        <title>Shoot transcriptome of the giant reed, Arundo donax.</title>
        <authorList>
            <person name="Barrero R.A."/>
            <person name="Guerrero F.D."/>
            <person name="Moolhuijzen P."/>
            <person name="Goolsby J.A."/>
            <person name="Tidwell J."/>
            <person name="Bellgard S.E."/>
            <person name="Bellgard M.I."/>
        </authorList>
    </citation>
    <scope>NUCLEOTIDE SEQUENCE</scope>
    <source>
        <tissue evidence="2">Shoot tissue taken approximately 20 cm above the soil surface</tissue>
    </source>
</reference>
<feature type="region of interest" description="Disordered" evidence="1">
    <location>
        <begin position="1"/>
        <end position="25"/>
    </location>
</feature>
<dbReference type="AlphaFoldDB" id="A0A0A8YE58"/>
<dbReference type="EMBL" id="GBRH01273496">
    <property type="protein sequence ID" value="JAD24399.1"/>
    <property type="molecule type" value="Transcribed_RNA"/>
</dbReference>
<accession>A0A0A8YE58</accession>
<feature type="compositionally biased region" description="Basic and acidic residues" evidence="1">
    <location>
        <begin position="15"/>
        <end position="24"/>
    </location>
</feature>
<protein>
    <submittedName>
        <fullName evidence="2">Uncharacterized protein</fullName>
    </submittedName>
</protein>
<sequence length="88" mass="9796">MCRQRQLVGTNSISNDERHEERTRSAFGTTRHVCAPLLLLLAEEVKAGPRSTDVGKVCTYSITCTVSDAFLTKQTMDQATVQYQSIKC</sequence>
<evidence type="ECO:0000313" key="2">
    <source>
        <dbReference type="EMBL" id="JAD24399.1"/>
    </source>
</evidence>